<dbReference type="InterPro" id="IPR036259">
    <property type="entry name" value="MFS_trans_sf"/>
</dbReference>
<dbReference type="FunFam" id="1.20.1250.20:FF:000134">
    <property type="entry name" value="MFS sugar transporter protein"/>
    <property type="match status" value="1"/>
</dbReference>
<evidence type="ECO:0000256" key="8">
    <source>
        <dbReference type="SAM" id="Phobius"/>
    </source>
</evidence>
<evidence type="ECO:0000313" key="10">
    <source>
        <dbReference type="EMBL" id="KIV81228.1"/>
    </source>
</evidence>
<feature type="transmembrane region" description="Helical" evidence="8">
    <location>
        <begin position="411"/>
        <end position="432"/>
    </location>
</feature>
<accession>A0A0D1Z2W2</accession>
<dbReference type="InterPro" id="IPR050360">
    <property type="entry name" value="MFS_Sugar_Transporters"/>
</dbReference>
<dbReference type="PANTHER" id="PTHR48022:SF31">
    <property type="entry name" value="HEXOSE TRANSPORTER"/>
    <property type="match status" value="1"/>
</dbReference>
<feature type="transmembrane region" description="Helical" evidence="8">
    <location>
        <begin position="62"/>
        <end position="85"/>
    </location>
</feature>
<comment type="similarity">
    <text evidence="2 7">Belongs to the major facilitator superfamily. Sugar transporter (TC 2.A.1.1) family.</text>
</comment>
<dbReference type="SUPFAM" id="SSF103473">
    <property type="entry name" value="MFS general substrate transporter"/>
    <property type="match status" value="1"/>
</dbReference>
<keyword evidence="4 8" id="KW-0812">Transmembrane</keyword>
<evidence type="ECO:0000256" key="5">
    <source>
        <dbReference type="ARBA" id="ARBA00022989"/>
    </source>
</evidence>
<keyword evidence="3 7" id="KW-0813">Transport</keyword>
<dbReference type="OrthoDB" id="4540492at2759"/>
<evidence type="ECO:0000256" key="7">
    <source>
        <dbReference type="RuleBase" id="RU003346"/>
    </source>
</evidence>
<evidence type="ECO:0000259" key="9">
    <source>
        <dbReference type="PROSITE" id="PS50850"/>
    </source>
</evidence>
<feature type="transmembrane region" description="Helical" evidence="8">
    <location>
        <begin position="24"/>
        <end position="42"/>
    </location>
</feature>
<evidence type="ECO:0000256" key="1">
    <source>
        <dbReference type="ARBA" id="ARBA00004141"/>
    </source>
</evidence>
<reference evidence="10 11" key="1">
    <citation type="submission" date="2015-01" db="EMBL/GenBank/DDBJ databases">
        <title>The Genome Sequence of Exophiala sideris CBS121828.</title>
        <authorList>
            <consortium name="The Broad Institute Genomics Platform"/>
            <person name="Cuomo C."/>
            <person name="de Hoog S."/>
            <person name="Gorbushina A."/>
            <person name="Stielow B."/>
            <person name="Teixiera M."/>
            <person name="Abouelleil A."/>
            <person name="Chapman S.B."/>
            <person name="Priest M."/>
            <person name="Young S.K."/>
            <person name="Wortman J."/>
            <person name="Nusbaum C."/>
            <person name="Birren B."/>
        </authorList>
    </citation>
    <scope>NUCLEOTIDE SEQUENCE [LARGE SCALE GENOMIC DNA]</scope>
    <source>
        <strain evidence="10 11">CBS 121828</strain>
    </source>
</reference>
<dbReference type="PANTHER" id="PTHR48022">
    <property type="entry name" value="PLASTIDIC GLUCOSE TRANSPORTER 4"/>
    <property type="match status" value="1"/>
</dbReference>
<feature type="transmembrane region" description="Helical" evidence="8">
    <location>
        <begin position="184"/>
        <end position="207"/>
    </location>
</feature>
<feature type="transmembrane region" description="Helical" evidence="8">
    <location>
        <begin position="343"/>
        <end position="363"/>
    </location>
</feature>
<dbReference type="Pfam" id="PF00083">
    <property type="entry name" value="Sugar_tr"/>
    <property type="match status" value="1"/>
</dbReference>
<evidence type="ECO:0000313" key="11">
    <source>
        <dbReference type="Proteomes" id="UP000053599"/>
    </source>
</evidence>
<evidence type="ECO:0000256" key="4">
    <source>
        <dbReference type="ARBA" id="ARBA00022692"/>
    </source>
</evidence>
<dbReference type="InterPro" id="IPR005828">
    <property type="entry name" value="MFS_sugar_transport-like"/>
</dbReference>
<dbReference type="NCBIfam" id="TIGR00879">
    <property type="entry name" value="SP"/>
    <property type="match status" value="1"/>
</dbReference>
<evidence type="ECO:0000256" key="3">
    <source>
        <dbReference type="ARBA" id="ARBA00022448"/>
    </source>
</evidence>
<keyword evidence="5 8" id="KW-1133">Transmembrane helix</keyword>
<feature type="transmembrane region" description="Helical" evidence="8">
    <location>
        <begin position="121"/>
        <end position="144"/>
    </location>
</feature>
<dbReference type="Proteomes" id="UP000053599">
    <property type="component" value="Unassembled WGS sequence"/>
</dbReference>
<proteinExistence type="inferred from homology"/>
<organism evidence="10 11">
    <name type="scientific">Exophiala sideris</name>
    <dbReference type="NCBI Taxonomy" id="1016849"/>
    <lineage>
        <taxon>Eukaryota</taxon>
        <taxon>Fungi</taxon>
        <taxon>Dikarya</taxon>
        <taxon>Ascomycota</taxon>
        <taxon>Pezizomycotina</taxon>
        <taxon>Eurotiomycetes</taxon>
        <taxon>Chaetothyriomycetidae</taxon>
        <taxon>Chaetothyriales</taxon>
        <taxon>Herpotrichiellaceae</taxon>
        <taxon>Exophiala</taxon>
    </lineage>
</organism>
<dbReference type="Gene3D" id="1.20.1250.20">
    <property type="entry name" value="MFS general substrate transporter like domains"/>
    <property type="match status" value="1"/>
</dbReference>
<protein>
    <recommendedName>
        <fullName evidence="9">Major facilitator superfamily (MFS) profile domain-containing protein</fullName>
    </recommendedName>
</protein>
<feature type="domain" description="Major facilitator superfamily (MFS) profile" evidence="9">
    <location>
        <begin position="29"/>
        <end position="466"/>
    </location>
</feature>
<dbReference type="EMBL" id="KN846953">
    <property type="protein sequence ID" value="KIV81228.1"/>
    <property type="molecule type" value="Genomic_DNA"/>
</dbReference>
<dbReference type="PROSITE" id="PS00217">
    <property type="entry name" value="SUGAR_TRANSPORT_2"/>
    <property type="match status" value="1"/>
</dbReference>
<dbReference type="GO" id="GO:0005351">
    <property type="term" value="F:carbohydrate:proton symporter activity"/>
    <property type="evidence" value="ECO:0007669"/>
    <property type="project" value="TreeGrafter"/>
</dbReference>
<dbReference type="PROSITE" id="PS00216">
    <property type="entry name" value="SUGAR_TRANSPORT_1"/>
    <property type="match status" value="1"/>
</dbReference>
<dbReference type="InterPro" id="IPR020846">
    <property type="entry name" value="MFS_dom"/>
</dbReference>
<comment type="subcellular location">
    <subcellularLocation>
        <location evidence="1">Membrane</location>
        <topology evidence="1">Multi-pass membrane protein</topology>
    </subcellularLocation>
</comment>
<evidence type="ECO:0000256" key="2">
    <source>
        <dbReference type="ARBA" id="ARBA00010992"/>
    </source>
</evidence>
<dbReference type="InterPro" id="IPR003663">
    <property type="entry name" value="Sugar/inositol_transpt"/>
</dbReference>
<dbReference type="PROSITE" id="PS50850">
    <property type="entry name" value="MFS"/>
    <property type="match status" value="1"/>
</dbReference>
<sequence length="523" mass="56793">MAENVPLTPASRHVGRLVPRNSKVLIVLVIISCLVNSMTMGYDGNMMNGLNILPSFYDTISLNTAGQSVNTGIIWVGGCVAALFSGPVIDKWGRRPGMLPAALIACVGIPLQAAAQNPTMFVVSRLIVGIGVGLSSVACPTYCAETAPLQWRAFCLGLYYAFWYGGGMLASGVTYGTAKLLNSWAWRLPSLIQLVPALLCIAVLPFIPESPRWLMYHGREEEALEVLAIMSANGDTTDPVVMTQYKQVYDTVVFEKSNKASQNWLDAFRTPTNRKRMMLACSCAVIGNISGSGIISYYLGTMLSQAGITNTNTQLQINIYLSIWCLFMAVLGTCLADKIGRKNLGAGSMTVSLIFLYLVGAFTKLYGSGENYSGVLATVACIFLYQGIYSFGWTTLLVMYPPEVLNFSLRANGVSVYTFFSNGVAAVVTFAFPFALAKIGWKTYMINATWDVLEVIFIILFWVETSNRTLEEIDELIDGEMHSDAPVLMAVMHGDVDVKAAIMTSAQDNGKGETSKQASITIT</sequence>
<feature type="transmembrane region" description="Helical" evidence="8">
    <location>
        <begin position="375"/>
        <end position="399"/>
    </location>
</feature>
<feature type="transmembrane region" description="Helical" evidence="8">
    <location>
        <begin position="277"/>
        <end position="299"/>
    </location>
</feature>
<gene>
    <name evidence="10" type="ORF">PV11_08655</name>
</gene>
<feature type="transmembrane region" description="Helical" evidence="8">
    <location>
        <begin position="319"/>
        <end position="336"/>
    </location>
</feature>
<keyword evidence="6 8" id="KW-0472">Membrane</keyword>
<feature type="transmembrane region" description="Helical" evidence="8">
    <location>
        <begin position="97"/>
        <end position="115"/>
    </location>
</feature>
<dbReference type="AlphaFoldDB" id="A0A0D1Z2W2"/>
<dbReference type="HOGENOM" id="CLU_001265_30_13_1"/>
<name>A0A0D1Z2W2_9EURO</name>
<feature type="transmembrane region" description="Helical" evidence="8">
    <location>
        <begin position="156"/>
        <end position="178"/>
    </location>
</feature>
<dbReference type="InterPro" id="IPR005829">
    <property type="entry name" value="Sugar_transporter_CS"/>
</dbReference>
<dbReference type="GO" id="GO:0016020">
    <property type="term" value="C:membrane"/>
    <property type="evidence" value="ECO:0007669"/>
    <property type="project" value="UniProtKB-SubCell"/>
</dbReference>
<evidence type="ECO:0000256" key="6">
    <source>
        <dbReference type="ARBA" id="ARBA00023136"/>
    </source>
</evidence>
<feature type="transmembrane region" description="Helical" evidence="8">
    <location>
        <begin position="444"/>
        <end position="463"/>
    </location>
</feature>